<gene>
    <name evidence="1" type="ORF">P168DRAFT_289789</name>
</gene>
<reference evidence="1" key="1">
    <citation type="submission" date="2016-12" db="EMBL/GenBank/DDBJ databases">
        <title>The genomes of Aspergillus section Nigri reveals drivers in fungal speciation.</title>
        <authorList>
            <consortium name="DOE Joint Genome Institute"/>
            <person name="Vesth T.C."/>
            <person name="Nybo J."/>
            <person name="Theobald S."/>
            <person name="Brandl J."/>
            <person name="Frisvad J.C."/>
            <person name="Nielsen K.F."/>
            <person name="Lyhne E.K."/>
            <person name="Kogle M.E."/>
            <person name="Kuo A."/>
            <person name="Riley R."/>
            <person name="Clum A."/>
            <person name="Nolan M."/>
            <person name="Lipzen A."/>
            <person name="Salamov A."/>
            <person name="Henrissat B."/>
            <person name="Wiebenga A."/>
            <person name="De vries R.P."/>
            <person name="Grigoriev I.V."/>
            <person name="Mortensen U.H."/>
            <person name="Andersen M.R."/>
            <person name="Baker S.E."/>
        </authorList>
    </citation>
    <scope>NUCLEOTIDE SEQUENCE</scope>
    <source>
        <strain evidence="1">IBT 28561</strain>
    </source>
</reference>
<keyword evidence="2" id="KW-1185">Reference proteome</keyword>
<dbReference type="EMBL" id="MSFM01000005">
    <property type="protein sequence ID" value="PKY04943.1"/>
    <property type="molecule type" value="Genomic_DNA"/>
</dbReference>
<name>A0A2I1D501_ASPC2</name>
<dbReference type="Proteomes" id="UP000234254">
    <property type="component" value="Unassembled WGS sequence"/>
</dbReference>
<dbReference type="GeneID" id="36544602"/>
<dbReference type="RefSeq" id="XP_024693537.1">
    <property type="nucleotide sequence ID" value="XM_024837078.1"/>
</dbReference>
<evidence type="ECO:0000313" key="1">
    <source>
        <dbReference type="EMBL" id="PKY04943.1"/>
    </source>
</evidence>
<comment type="caution">
    <text evidence="1">The sequence shown here is derived from an EMBL/GenBank/DDBJ whole genome shotgun (WGS) entry which is preliminary data.</text>
</comment>
<proteinExistence type="predicted"/>
<accession>A0A2I1D501</accession>
<dbReference type="AlphaFoldDB" id="A0A2I1D501"/>
<dbReference type="VEuPathDB" id="FungiDB:P168DRAFT_289789"/>
<sequence>MGEVKDETPVISKKQFISISMRDKLRMATRNHLDLILARIKPPTAATAPRERMIKELASFVLSEKVVHVRGTPASGRTVFAKLLGDHCLREGLEVYFMRTWLILDTFDQNPLNLLDKQKAMLRDTFLV</sequence>
<evidence type="ECO:0000313" key="2">
    <source>
        <dbReference type="Proteomes" id="UP000234254"/>
    </source>
</evidence>
<organism evidence="1 2">
    <name type="scientific">Aspergillus campestris (strain IBT 28561)</name>
    <dbReference type="NCBI Taxonomy" id="1392248"/>
    <lineage>
        <taxon>Eukaryota</taxon>
        <taxon>Fungi</taxon>
        <taxon>Dikarya</taxon>
        <taxon>Ascomycota</taxon>
        <taxon>Pezizomycotina</taxon>
        <taxon>Eurotiomycetes</taxon>
        <taxon>Eurotiomycetidae</taxon>
        <taxon>Eurotiales</taxon>
        <taxon>Aspergillaceae</taxon>
        <taxon>Aspergillus</taxon>
        <taxon>Aspergillus subgen. Circumdati</taxon>
    </lineage>
</organism>
<dbReference type="OrthoDB" id="2364732at2759"/>
<protein>
    <submittedName>
        <fullName evidence="1">Uncharacterized protein</fullName>
    </submittedName>
</protein>